<accession>A0ABR4Q9Y4</accession>
<feature type="domain" description="PH" evidence="2">
    <location>
        <begin position="658"/>
        <end position="772"/>
    </location>
</feature>
<proteinExistence type="predicted"/>
<evidence type="ECO:0000313" key="3">
    <source>
        <dbReference type="EMBL" id="KAL5106531.1"/>
    </source>
</evidence>
<dbReference type="SUPFAM" id="SSF50729">
    <property type="entry name" value="PH domain-like"/>
    <property type="match status" value="2"/>
</dbReference>
<feature type="region of interest" description="Disordered" evidence="1">
    <location>
        <begin position="776"/>
        <end position="800"/>
    </location>
</feature>
<feature type="compositionally biased region" description="Low complexity" evidence="1">
    <location>
        <begin position="182"/>
        <end position="215"/>
    </location>
</feature>
<feature type="compositionally biased region" description="Pro residues" evidence="1">
    <location>
        <begin position="462"/>
        <end position="473"/>
    </location>
</feature>
<feature type="compositionally biased region" description="Low complexity" evidence="1">
    <location>
        <begin position="858"/>
        <end position="872"/>
    </location>
</feature>
<protein>
    <recommendedName>
        <fullName evidence="2">PH domain-containing protein</fullName>
    </recommendedName>
</protein>
<feature type="region of interest" description="Disordered" evidence="1">
    <location>
        <begin position="457"/>
        <end position="506"/>
    </location>
</feature>
<evidence type="ECO:0000313" key="4">
    <source>
        <dbReference type="Proteomes" id="UP001651158"/>
    </source>
</evidence>
<reference evidence="3 4" key="1">
    <citation type="journal article" date="2022" name="Front. Cell. Infect. Microbiol.">
        <title>The Genomes of Two Strains of Taenia crassiceps the Animal Model for the Study of Human Cysticercosis.</title>
        <authorList>
            <person name="Bobes R.J."/>
            <person name="Estrada K."/>
            <person name="Rios-Valencia D.G."/>
            <person name="Calderon-Gallegos A."/>
            <person name="de la Torre P."/>
            <person name="Carrero J.C."/>
            <person name="Sanchez-Flores A."/>
            <person name="Laclette J.P."/>
        </authorList>
    </citation>
    <scope>NUCLEOTIDE SEQUENCE [LARGE SCALE GENOMIC DNA]</scope>
    <source>
        <strain evidence="3">WFUcys</strain>
    </source>
</reference>
<feature type="region of interest" description="Disordered" evidence="1">
    <location>
        <begin position="159"/>
        <end position="215"/>
    </location>
</feature>
<feature type="compositionally biased region" description="Low complexity" evidence="1">
    <location>
        <begin position="776"/>
        <end position="790"/>
    </location>
</feature>
<dbReference type="EMBL" id="JAKROA010000005">
    <property type="protein sequence ID" value="KAL5106531.1"/>
    <property type="molecule type" value="Genomic_DNA"/>
</dbReference>
<feature type="region of interest" description="Disordered" evidence="1">
    <location>
        <begin position="84"/>
        <end position="141"/>
    </location>
</feature>
<feature type="region of interest" description="Disordered" evidence="1">
    <location>
        <begin position="857"/>
        <end position="877"/>
    </location>
</feature>
<evidence type="ECO:0000259" key="2">
    <source>
        <dbReference type="SMART" id="SM00233"/>
    </source>
</evidence>
<evidence type="ECO:0000256" key="1">
    <source>
        <dbReference type="SAM" id="MobiDB-lite"/>
    </source>
</evidence>
<dbReference type="SMART" id="SM00233">
    <property type="entry name" value="PH"/>
    <property type="match status" value="2"/>
</dbReference>
<feature type="compositionally biased region" description="Polar residues" evidence="1">
    <location>
        <begin position="105"/>
        <end position="114"/>
    </location>
</feature>
<dbReference type="InterPro" id="IPR001849">
    <property type="entry name" value="PH_domain"/>
</dbReference>
<keyword evidence="4" id="KW-1185">Reference proteome</keyword>
<organism evidence="3 4">
    <name type="scientific">Taenia crassiceps</name>
    <dbReference type="NCBI Taxonomy" id="6207"/>
    <lineage>
        <taxon>Eukaryota</taxon>
        <taxon>Metazoa</taxon>
        <taxon>Spiralia</taxon>
        <taxon>Lophotrochozoa</taxon>
        <taxon>Platyhelminthes</taxon>
        <taxon>Cestoda</taxon>
        <taxon>Eucestoda</taxon>
        <taxon>Cyclophyllidea</taxon>
        <taxon>Taeniidae</taxon>
        <taxon>Taenia</taxon>
    </lineage>
</organism>
<feature type="compositionally biased region" description="Low complexity" evidence="1">
    <location>
        <begin position="481"/>
        <end position="502"/>
    </location>
</feature>
<dbReference type="Proteomes" id="UP001651158">
    <property type="component" value="Unassembled WGS sequence"/>
</dbReference>
<comment type="caution">
    <text evidence="3">The sequence shown here is derived from an EMBL/GenBank/DDBJ whole genome shotgun (WGS) entry which is preliminary data.</text>
</comment>
<feature type="domain" description="PH" evidence="2">
    <location>
        <begin position="254"/>
        <end position="377"/>
    </location>
</feature>
<gene>
    <name evidence="3" type="ORF">TcWFU_000627</name>
</gene>
<feature type="compositionally biased region" description="Basic residues" evidence="1">
    <location>
        <begin position="1124"/>
        <end position="1134"/>
    </location>
</feature>
<sequence length="1134" mass="121398">MDPVNSVLSAVRSFLAEDLSCHFLPPQVEERRQVLLENLDLLTFGPCPSPPPLPRFGTLPLSASASPQIMQPPHHRRLKRHSMPPAFTLPHSQRLQESPAGEVHLSSSSTTSVYATPYGPSQRASLETAAEAEDATATSPLYEEPVNFIQRLSLQQQESPQIVSGWSPEHRPSNHYHQNQPSQQRHSLSSQLESSTSSTSLSHQAPPPCGECSPSPSLPICSTPAEASVYTTDLGTLSLPKRSSVSSRRAAPPCTLNGPLYHRYKPRKWCRLGHCLLTPDAHLLGFRSPHAALTSPVVSLFVAAASTVAVYAGHESGMQHVFKVTHAAGVSTVPVTGNVAVAATTHGGGGRALVFAADCEAEALTWIAQINQYAQGITPNRIESFTDHNCRQAHRQHRRRSSDVVDALSLTDFVRTASTVSLASRRKSVIDRETRPHSLFLPPVQISPTFLGGVEMTLPQRQQPPPLPLPPPNTFDFNQEDSGFSGLISSSSSATDGTNGDTPDQRNSALAAATVVNPPPPYHRQSMVSTTPTSVSTYDLLQSRASGLLSSVRRKVVDSLNLPKRRSLVLPSRPLDGMEMAQSSSPPTLPTRRFGWTQLEAVIGNDAAIGGVGSMTSPRTRAWRSVRGLTGKMAMQHQAIKSSASTSSSSVNASVGESTLAGDIFISIPGRLPWTRRWCVLHASVLEIHASTSGLECGNASPRPPLSPPPLLLSLPLQPGVVEVAPAADKRHPSAVRLSASSLTPLLLLLDAGDTVVMGRWIRAIIEALGHMTQSNSASTSSCTADATTSPMSGGRSSALAAVPSRRLSEILRPPSPEPIYDEVAAIAAASKRWTWTAPPPQATWRSVVMEVTPLPTVPSAGPSSPTSSSLNGGNGGGGGTYSSVYYDSVIAVEEEEEEDSKDGDILLRTHSLRFRTSHERLSRSLSSFLMHYTFSTSNTTDDSYFLRSRYDSSGGGVRLRRYRSLDWHFHVKLEAIDLPSNPCSAGDKVASFLDRSSVTTPTAEATALPATVVVARSYSCAASTPANQENAEGVVAANPRGLTVPLGRVGSPHEPPSVGGEHQQPFITSRFTGDVDDGVEEALNALDAVTNAGYFVEPASSPATSAAFVEVGAEPEEPLQRGQLKRRRNRRRN</sequence>
<name>A0ABR4Q9Y4_9CEST</name>
<feature type="region of interest" description="Disordered" evidence="1">
    <location>
        <begin position="1112"/>
        <end position="1134"/>
    </location>
</feature>